<proteinExistence type="predicted"/>
<organism evidence="2 3">
    <name type="scientific">Patagioenas fasciata monilis</name>
    <dbReference type="NCBI Taxonomy" id="372326"/>
    <lineage>
        <taxon>Eukaryota</taxon>
        <taxon>Metazoa</taxon>
        <taxon>Chordata</taxon>
        <taxon>Craniata</taxon>
        <taxon>Vertebrata</taxon>
        <taxon>Euteleostomi</taxon>
        <taxon>Archelosauria</taxon>
        <taxon>Archosauria</taxon>
        <taxon>Dinosauria</taxon>
        <taxon>Saurischia</taxon>
        <taxon>Theropoda</taxon>
        <taxon>Coelurosauria</taxon>
        <taxon>Aves</taxon>
        <taxon>Neognathae</taxon>
        <taxon>Neoaves</taxon>
        <taxon>Columbimorphae</taxon>
        <taxon>Columbiformes</taxon>
        <taxon>Columbidae</taxon>
        <taxon>Patagioenas</taxon>
    </lineage>
</organism>
<dbReference type="Proteomes" id="UP000190648">
    <property type="component" value="Unassembled WGS sequence"/>
</dbReference>
<evidence type="ECO:0000313" key="3">
    <source>
        <dbReference type="Proteomes" id="UP000190648"/>
    </source>
</evidence>
<feature type="transmembrane region" description="Helical" evidence="1">
    <location>
        <begin position="29"/>
        <end position="50"/>
    </location>
</feature>
<evidence type="ECO:0000313" key="2">
    <source>
        <dbReference type="EMBL" id="OPJ86469.1"/>
    </source>
</evidence>
<evidence type="ECO:0000256" key="1">
    <source>
        <dbReference type="SAM" id="Phobius"/>
    </source>
</evidence>
<sequence>MRSTVQTRTKELLLQSCSALKPPFLQVSAVSSCPFVVVLFFFPCWLPVFFNKAVMEASGPADVLGRGCCFTKVKQES</sequence>
<keyword evidence="1" id="KW-1133">Transmembrane helix</keyword>
<accession>A0A1V4KPW3</accession>
<name>A0A1V4KPW3_PATFA</name>
<keyword evidence="1" id="KW-0812">Transmembrane</keyword>
<reference evidence="2 3" key="1">
    <citation type="submission" date="2016-02" db="EMBL/GenBank/DDBJ databases">
        <title>Band-tailed pigeon sequencing and assembly.</title>
        <authorList>
            <person name="Soares A.E."/>
            <person name="Novak B.J."/>
            <person name="Rice E.S."/>
            <person name="O'Connell B."/>
            <person name="Chang D."/>
            <person name="Weber S."/>
            <person name="Shapiro B."/>
        </authorList>
    </citation>
    <scope>NUCLEOTIDE SEQUENCE [LARGE SCALE GENOMIC DNA]</scope>
    <source>
        <strain evidence="2">BTP2013</strain>
        <tissue evidence="2">Blood</tissue>
    </source>
</reference>
<comment type="caution">
    <text evidence="2">The sequence shown here is derived from an EMBL/GenBank/DDBJ whole genome shotgun (WGS) entry which is preliminary data.</text>
</comment>
<dbReference type="EMBL" id="LSYS01002285">
    <property type="protein sequence ID" value="OPJ86469.1"/>
    <property type="molecule type" value="Genomic_DNA"/>
</dbReference>
<dbReference type="PROSITE" id="PS51257">
    <property type="entry name" value="PROKAR_LIPOPROTEIN"/>
    <property type="match status" value="1"/>
</dbReference>
<keyword evidence="3" id="KW-1185">Reference proteome</keyword>
<keyword evidence="1" id="KW-0472">Membrane</keyword>
<protein>
    <submittedName>
        <fullName evidence="2">Uncharacterized protein</fullName>
    </submittedName>
</protein>
<dbReference type="AlphaFoldDB" id="A0A1V4KPW3"/>
<gene>
    <name evidence="2" type="ORF">AV530_016353</name>
</gene>